<evidence type="ECO:0000256" key="1">
    <source>
        <dbReference type="ARBA" id="ARBA00010088"/>
    </source>
</evidence>
<dbReference type="PIRSF" id="PIRSF001112">
    <property type="entry name" value="Epoxide_hydrolase"/>
    <property type="match status" value="1"/>
</dbReference>
<feature type="domain" description="Epoxide hydrolase N-terminal" evidence="6">
    <location>
        <begin position="31"/>
        <end position="143"/>
    </location>
</feature>
<keyword evidence="5" id="KW-0732">Signal</keyword>
<dbReference type="STRING" id="490622.A0A395NF87"/>
<feature type="active site" description="Proton acceptor" evidence="4">
    <location>
        <position position="390"/>
    </location>
</feature>
<feature type="signal peptide" evidence="5">
    <location>
        <begin position="1"/>
        <end position="18"/>
    </location>
</feature>
<dbReference type="Proteomes" id="UP000266272">
    <property type="component" value="Unassembled WGS sequence"/>
</dbReference>
<feature type="active site" description="Nucleophile" evidence="4">
    <location>
        <position position="208"/>
    </location>
</feature>
<dbReference type="InterPro" id="IPR016292">
    <property type="entry name" value="Epoxide_hydrolase"/>
</dbReference>
<comment type="similarity">
    <text evidence="1">Belongs to the peptidase S33 family.</text>
</comment>
<keyword evidence="8" id="KW-1185">Reference proteome</keyword>
<protein>
    <submittedName>
        <fullName evidence="7">Alpha beta-hydrolase</fullName>
    </submittedName>
</protein>
<dbReference type="Gene3D" id="3.40.50.1820">
    <property type="entry name" value="alpha/beta hydrolase"/>
    <property type="match status" value="1"/>
</dbReference>
<name>A0A395NF87_TRIAR</name>
<dbReference type="InterPro" id="IPR029058">
    <property type="entry name" value="AB_hydrolase_fold"/>
</dbReference>
<evidence type="ECO:0000256" key="2">
    <source>
        <dbReference type="ARBA" id="ARBA00022797"/>
    </source>
</evidence>
<evidence type="ECO:0000256" key="3">
    <source>
        <dbReference type="ARBA" id="ARBA00022801"/>
    </source>
</evidence>
<organism evidence="7 8">
    <name type="scientific">Trichoderma arundinaceum</name>
    <dbReference type="NCBI Taxonomy" id="490622"/>
    <lineage>
        <taxon>Eukaryota</taxon>
        <taxon>Fungi</taxon>
        <taxon>Dikarya</taxon>
        <taxon>Ascomycota</taxon>
        <taxon>Pezizomycotina</taxon>
        <taxon>Sordariomycetes</taxon>
        <taxon>Hypocreomycetidae</taxon>
        <taxon>Hypocreales</taxon>
        <taxon>Hypocreaceae</taxon>
        <taxon>Trichoderma</taxon>
    </lineage>
</organism>
<dbReference type="InterPro" id="IPR010497">
    <property type="entry name" value="Epoxide_hydro_N"/>
</dbReference>
<dbReference type="PRINTS" id="PR00412">
    <property type="entry name" value="EPOXHYDRLASE"/>
</dbReference>
<dbReference type="GO" id="GO:0097176">
    <property type="term" value="P:epoxide metabolic process"/>
    <property type="evidence" value="ECO:0007669"/>
    <property type="project" value="TreeGrafter"/>
</dbReference>
<gene>
    <name evidence="7" type="ORF">TARUN_7484</name>
</gene>
<dbReference type="EMBL" id="PXOA01000500">
    <property type="protein sequence ID" value="RFU74755.1"/>
    <property type="molecule type" value="Genomic_DNA"/>
</dbReference>
<dbReference type="OrthoDB" id="6431331at2759"/>
<evidence type="ECO:0000256" key="5">
    <source>
        <dbReference type="SAM" id="SignalP"/>
    </source>
</evidence>
<evidence type="ECO:0000259" key="6">
    <source>
        <dbReference type="Pfam" id="PF06441"/>
    </source>
</evidence>
<dbReference type="InterPro" id="IPR000639">
    <property type="entry name" value="Epox_hydrolase-like"/>
</dbReference>
<dbReference type="PANTHER" id="PTHR21661:SF35">
    <property type="entry name" value="EPOXIDE HYDROLASE"/>
    <property type="match status" value="1"/>
</dbReference>
<sequence length="420" mass="47450">MSIRSLLQIFSAALAVTAQQPFKAQFGSQPAPFEIQVDPSFIEETRIKASLTRIATDLVQRDSHDGPAVQNVTAIKNYWTNHYNWTTVQSRLNEHLPQFTTTVSGAGNYSHDIPLHFVHRQSSRKDAIPLLFIHGYPGSFMEVDRVIDGYTNPPENETAFHVVAPSLPGFGFSPAPEYPGLGLRESGQAFHKLMKQLGYDKYIIHGGDLGSHTLRYMALDHPTSVRAIHTNLWFQVPTKEDMERFNAKQSTNEEAFLINVLATFTLTLLGQRQVFENQPLQWAYAMTDSPVGHAAWVLFELLAGSPSYPWTADEIITWTMMLQIQGPFGSARMYKELSSRGQRPWAGKFGYIHQPVGITQFAEQGFITPENWARRQGNIVFFNHYPYGGHFASWEVPGELVADLREFIKPGTLAWNAYQE</sequence>
<keyword evidence="3 7" id="KW-0378">Hydrolase</keyword>
<evidence type="ECO:0000313" key="8">
    <source>
        <dbReference type="Proteomes" id="UP000266272"/>
    </source>
</evidence>
<dbReference type="PANTHER" id="PTHR21661">
    <property type="entry name" value="EPOXIDE HYDROLASE 1-RELATED"/>
    <property type="match status" value="1"/>
</dbReference>
<dbReference type="Pfam" id="PF06441">
    <property type="entry name" value="EHN"/>
    <property type="match status" value="1"/>
</dbReference>
<dbReference type="GO" id="GO:0004301">
    <property type="term" value="F:epoxide hydrolase activity"/>
    <property type="evidence" value="ECO:0007669"/>
    <property type="project" value="TreeGrafter"/>
</dbReference>
<feature type="chain" id="PRO_5017361251" evidence="5">
    <location>
        <begin position="19"/>
        <end position="420"/>
    </location>
</feature>
<evidence type="ECO:0000313" key="7">
    <source>
        <dbReference type="EMBL" id="RFU74755.1"/>
    </source>
</evidence>
<reference evidence="7 8" key="1">
    <citation type="journal article" date="2018" name="PLoS Pathog.">
        <title>Evolution of structural diversity of trichothecenes, a family of toxins produced by plant pathogenic and entomopathogenic fungi.</title>
        <authorList>
            <person name="Proctor R.H."/>
            <person name="McCormick S.P."/>
            <person name="Kim H.S."/>
            <person name="Cardoza R.E."/>
            <person name="Stanley A.M."/>
            <person name="Lindo L."/>
            <person name="Kelly A."/>
            <person name="Brown D.W."/>
            <person name="Lee T."/>
            <person name="Vaughan M.M."/>
            <person name="Alexander N.J."/>
            <person name="Busman M."/>
            <person name="Gutierrez S."/>
        </authorList>
    </citation>
    <scope>NUCLEOTIDE SEQUENCE [LARGE SCALE GENOMIC DNA]</scope>
    <source>
        <strain evidence="7 8">IBT 40837</strain>
    </source>
</reference>
<feature type="active site" description="Proton donor" evidence="4">
    <location>
        <position position="334"/>
    </location>
</feature>
<evidence type="ECO:0000256" key="4">
    <source>
        <dbReference type="PIRSR" id="PIRSR001112-1"/>
    </source>
</evidence>
<comment type="caution">
    <text evidence="7">The sequence shown here is derived from an EMBL/GenBank/DDBJ whole genome shotgun (WGS) entry which is preliminary data.</text>
</comment>
<dbReference type="AlphaFoldDB" id="A0A395NF87"/>
<accession>A0A395NF87</accession>
<keyword evidence="2" id="KW-0058">Aromatic hydrocarbons catabolism</keyword>
<proteinExistence type="inferred from homology"/>
<dbReference type="SUPFAM" id="SSF53474">
    <property type="entry name" value="alpha/beta-Hydrolases"/>
    <property type="match status" value="1"/>
</dbReference>